<sequence length="96" mass="10859">MLNVPERALIIKRKKFYELKSGIEGIEALMAFDSPFGESEEFVVYGPYFDLESLNAVADFLVKIGLEYWDDFFDLKEDRPGWCSLVVGPAEGEAGE</sequence>
<accession>A0ABW3Z5B0</accession>
<protein>
    <submittedName>
        <fullName evidence="1">Uncharacterized protein</fullName>
    </submittedName>
</protein>
<proteinExistence type="predicted"/>
<dbReference type="RefSeq" id="WP_378774662.1">
    <property type="nucleotide sequence ID" value="NZ_JBHTMX010000026.1"/>
</dbReference>
<gene>
    <name evidence="1" type="ORF">ACFQ4O_05515</name>
</gene>
<organism evidence="1 2">
    <name type="scientific">Methylopila musalis</name>
    <dbReference type="NCBI Taxonomy" id="1134781"/>
    <lineage>
        <taxon>Bacteria</taxon>
        <taxon>Pseudomonadati</taxon>
        <taxon>Pseudomonadota</taxon>
        <taxon>Alphaproteobacteria</taxon>
        <taxon>Hyphomicrobiales</taxon>
        <taxon>Methylopilaceae</taxon>
        <taxon>Methylopila</taxon>
    </lineage>
</organism>
<keyword evidence="2" id="KW-1185">Reference proteome</keyword>
<evidence type="ECO:0000313" key="2">
    <source>
        <dbReference type="Proteomes" id="UP001597171"/>
    </source>
</evidence>
<comment type="caution">
    <text evidence="1">The sequence shown here is derived from an EMBL/GenBank/DDBJ whole genome shotgun (WGS) entry which is preliminary data.</text>
</comment>
<dbReference type="Proteomes" id="UP001597171">
    <property type="component" value="Unassembled WGS sequence"/>
</dbReference>
<name>A0ABW3Z5B0_9HYPH</name>
<evidence type="ECO:0000313" key="1">
    <source>
        <dbReference type="EMBL" id="MFD1331454.1"/>
    </source>
</evidence>
<dbReference type="EMBL" id="JBHTMX010000026">
    <property type="protein sequence ID" value="MFD1331454.1"/>
    <property type="molecule type" value="Genomic_DNA"/>
</dbReference>
<reference evidence="2" key="1">
    <citation type="journal article" date="2019" name="Int. J. Syst. Evol. Microbiol.">
        <title>The Global Catalogue of Microorganisms (GCM) 10K type strain sequencing project: providing services to taxonomists for standard genome sequencing and annotation.</title>
        <authorList>
            <consortium name="The Broad Institute Genomics Platform"/>
            <consortium name="The Broad Institute Genome Sequencing Center for Infectious Disease"/>
            <person name="Wu L."/>
            <person name="Ma J."/>
        </authorList>
    </citation>
    <scope>NUCLEOTIDE SEQUENCE [LARGE SCALE GENOMIC DNA]</scope>
    <source>
        <strain evidence="2">CCUG 61696</strain>
    </source>
</reference>